<dbReference type="InterPro" id="IPR036271">
    <property type="entry name" value="Tet_transcr_reg_TetR-rel_C_sf"/>
</dbReference>
<dbReference type="Gene3D" id="1.10.10.60">
    <property type="entry name" value="Homeodomain-like"/>
    <property type="match status" value="1"/>
</dbReference>
<protein>
    <submittedName>
        <fullName evidence="5">TetR/AcrR family transcriptional regulator</fullName>
    </submittedName>
</protein>
<dbReference type="PROSITE" id="PS50977">
    <property type="entry name" value="HTH_TETR_2"/>
    <property type="match status" value="1"/>
</dbReference>
<dbReference type="InterPro" id="IPR050624">
    <property type="entry name" value="HTH-type_Tx_Regulator"/>
</dbReference>
<dbReference type="PANTHER" id="PTHR43479">
    <property type="entry name" value="ACREF/ENVCD OPERON REPRESSOR-RELATED"/>
    <property type="match status" value="1"/>
</dbReference>
<dbReference type="RefSeq" id="WP_379494820.1">
    <property type="nucleotide sequence ID" value="NZ_JBHSAO010000001.1"/>
</dbReference>
<gene>
    <name evidence="5" type="ORF">ACFOUV_00560</name>
</gene>
<evidence type="ECO:0000313" key="5">
    <source>
        <dbReference type="EMBL" id="MFC4022302.1"/>
    </source>
</evidence>
<evidence type="ECO:0000256" key="2">
    <source>
        <dbReference type="ARBA" id="ARBA00023125"/>
    </source>
</evidence>
<dbReference type="InterPro" id="IPR009057">
    <property type="entry name" value="Homeodomain-like_sf"/>
</dbReference>
<dbReference type="Proteomes" id="UP001595772">
    <property type="component" value="Unassembled WGS sequence"/>
</dbReference>
<evidence type="ECO:0000313" key="6">
    <source>
        <dbReference type="Proteomes" id="UP001595772"/>
    </source>
</evidence>
<dbReference type="PANTHER" id="PTHR43479:SF11">
    <property type="entry name" value="ACREF_ENVCD OPERON REPRESSOR-RELATED"/>
    <property type="match status" value="1"/>
</dbReference>
<dbReference type="SUPFAM" id="SSF48498">
    <property type="entry name" value="Tetracyclin repressor-like, C-terminal domain"/>
    <property type="match status" value="1"/>
</dbReference>
<dbReference type="Pfam" id="PF00440">
    <property type="entry name" value="TetR_N"/>
    <property type="match status" value="1"/>
</dbReference>
<evidence type="ECO:0000256" key="1">
    <source>
        <dbReference type="ARBA" id="ARBA00022491"/>
    </source>
</evidence>
<dbReference type="EMBL" id="JBHSAO010000001">
    <property type="protein sequence ID" value="MFC4022302.1"/>
    <property type="molecule type" value="Genomic_DNA"/>
</dbReference>
<name>A0ABV8GUM1_9BACI</name>
<accession>A0ABV8GUM1</accession>
<feature type="domain" description="HTH tetR-type" evidence="4">
    <location>
        <begin position="9"/>
        <end position="69"/>
    </location>
</feature>
<reference evidence="6" key="1">
    <citation type="journal article" date="2019" name="Int. J. Syst. Evol. Microbiol.">
        <title>The Global Catalogue of Microorganisms (GCM) 10K type strain sequencing project: providing services to taxonomists for standard genome sequencing and annotation.</title>
        <authorList>
            <consortium name="The Broad Institute Genomics Platform"/>
            <consortium name="The Broad Institute Genome Sequencing Center for Infectious Disease"/>
            <person name="Wu L."/>
            <person name="Ma J."/>
        </authorList>
    </citation>
    <scope>NUCLEOTIDE SEQUENCE [LARGE SCALE GENOMIC DNA]</scope>
    <source>
        <strain evidence="6">IBRC-M 10703</strain>
    </source>
</reference>
<sequence length="197" mass="23341">MNKRATKALLTKKKITEAALSLFNEKSFSRVTVDEIIKETNTSKGAFYTHFKSKHDIFLEKFKEIDDYYVNELVDIIAKEGRYADRLEVFLRLQMTYIERDLGWDVIRTIYEVELNTERDSFFLIPDRPLYSILMDIFENGQKNGEFRDDLSTEKMMEICLRTMRGILYDWALRKADFSLVEEHGELFGVMIRGMKK</sequence>
<organism evidence="5 6">
    <name type="scientific">Oceanobacillus longus</name>
    <dbReference type="NCBI Taxonomy" id="930120"/>
    <lineage>
        <taxon>Bacteria</taxon>
        <taxon>Bacillati</taxon>
        <taxon>Bacillota</taxon>
        <taxon>Bacilli</taxon>
        <taxon>Bacillales</taxon>
        <taxon>Bacillaceae</taxon>
        <taxon>Oceanobacillus</taxon>
    </lineage>
</organism>
<comment type="caution">
    <text evidence="5">The sequence shown here is derived from an EMBL/GenBank/DDBJ whole genome shotgun (WGS) entry which is preliminary data.</text>
</comment>
<feature type="DNA-binding region" description="H-T-H motif" evidence="3">
    <location>
        <begin position="32"/>
        <end position="51"/>
    </location>
</feature>
<proteinExistence type="predicted"/>
<keyword evidence="1" id="KW-0678">Repressor</keyword>
<dbReference type="PRINTS" id="PR00455">
    <property type="entry name" value="HTHTETR"/>
</dbReference>
<keyword evidence="6" id="KW-1185">Reference proteome</keyword>
<evidence type="ECO:0000256" key="3">
    <source>
        <dbReference type="PROSITE-ProRule" id="PRU00335"/>
    </source>
</evidence>
<evidence type="ECO:0000259" key="4">
    <source>
        <dbReference type="PROSITE" id="PS50977"/>
    </source>
</evidence>
<keyword evidence="2 3" id="KW-0238">DNA-binding</keyword>
<dbReference type="InterPro" id="IPR001647">
    <property type="entry name" value="HTH_TetR"/>
</dbReference>
<dbReference type="SUPFAM" id="SSF46689">
    <property type="entry name" value="Homeodomain-like"/>
    <property type="match status" value="1"/>
</dbReference>
<dbReference type="Gene3D" id="1.10.357.10">
    <property type="entry name" value="Tetracycline Repressor, domain 2"/>
    <property type="match status" value="1"/>
</dbReference>